<dbReference type="PROSITE" id="PS51352">
    <property type="entry name" value="THIOREDOXIN_2"/>
    <property type="match status" value="1"/>
</dbReference>
<feature type="site" description="Contributes to redox potential value" evidence="8">
    <location>
        <position position="22"/>
    </location>
</feature>
<reference evidence="11" key="1">
    <citation type="submission" date="2020-10" db="EMBL/GenBank/DDBJ databases">
        <authorList>
            <person name="Kadnikov V."/>
            <person name="Beletsky A.V."/>
            <person name="Mardanov A.V."/>
            <person name="Karnachuk O.V."/>
            <person name="Ravin N.V."/>
        </authorList>
    </citation>
    <scope>NUCLEOTIDE SEQUENCE</scope>
    <source>
        <strain evidence="11">Bu02</strain>
    </source>
</reference>
<dbReference type="InterPro" id="IPR005746">
    <property type="entry name" value="Thioredoxin"/>
</dbReference>
<comment type="similarity">
    <text evidence="1 7">Belongs to the thioredoxin family.</text>
</comment>
<feature type="domain" description="Thioredoxin" evidence="10">
    <location>
        <begin position="1"/>
        <end position="99"/>
    </location>
</feature>
<dbReference type="PIRSF" id="PIRSF000077">
    <property type="entry name" value="Thioredoxin"/>
    <property type="match status" value="1"/>
</dbReference>
<sequence length="103" mass="11747">MEKELGSLKASVVDFWAPWCVPCKRMLSVLEEVARESSEKYRGQIGFFRVNVDQESSLAQKFEVMTVPTILGFSGTVPLDRFNGKSKEDLQKWVDKLAERFGL</sequence>
<dbReference type="CDD" id="cd02947">
    <property type="entry name" value="TRX_family"/>
    <property type="match status" value="1"/>
</dbReference>
<organism evidence="11">
    <name type="scientific">Candidatus Fermentithermobacillus carboniphilus</name>
    <dbReference type="NCBI Taxonomy" id="3085328"/>
    <lineage>
        <taxon>Bacteria</taxon>
        <taxon>Bacillati</taxon>
        <taxon>Bacillota</taxon>
        <taxon>Candidatus Fermentithermobacillia</taxon>
        <taxon>Candidatus Fermentithermobacillales</taxon>
        <taxon>Candidatus Fermentithermobacillaceae</taxon>
        <taxon>Candidatus Fermentithermobacillus</taxon>
    </lineage>
</organism>
<keyword evidence="5 9" id="KW-1015">Disulfide bond</keyword>
<evidence type="ECO:0000313" key="11">
    <source>
        <dbReference type="EMBL" id="QUL99662.1"/>
    </source>
</evidence>
<dbReference type="PANTHER" id="PTHR45663:SF11">
    <property type="entry name" value="GEO12009P1"/>
    <property type="match status" value="1"/>
</dbReference>
<evidence type="ECO:0000256" key="3">
    <source>
        <dbReference type="ARBA" id="ARBA00022448"/>
    </source>
</evidence>
<protein>
    <recommendedName>
        <fullName evidence="2 7">Thioredoxin</fullName>
    </recommendedName>
</protein>
<evidence type="ECO:0000256" key="7">
    <source>
        <dbReference type="PIRNR" id="PIRNR000077"/>
    </source>
</evidence>
<gene>
    <name evidence="11" type="ORF">IMF26_08445</name>
</gene>
<dbReference type="InterPro" id="IPR017937">
    <property type="entry name" value="Thioredoxin_CS"/>
</dbReference>
<dbReference type="EMBL" id="CP062796">
    <property type="protein sequence ID" value="QUL99662.1"/>
    <property type="molecule type" value="Genomic_DNA"/>
</dbReference>
<feature type="active site" description="Nucleophile" evidence="8">
    <location>
        <position position="20"/>
    </location>
</feature>
<evidence type="ECO:0000256" key="5">
    <source>
        <dbReference type="ARBA" id="ARBA00023157"/>
    </source>
</evidence>
<accession>A0AAT9LGG8</accession>
<evidence type="ECO:0000256" key="9">
    <source>
        <dbReference type="PIRSR" id="PIRSR000077-4"/>
    </source>
</evidence>
<evidence type="ECO:0000256" key="1">
    <source>
        <dbReference type="ARBA" id="ARBA00008987"/>
    </source>
</evidence>
<keyword evidence="4" id="KW-0249">Electron transport</keyword>
<dbReference type="AlphaFoldDB" id="A0AAT9LGG8"/>
<feature type="disulfide bond" description="Redox-active" evidence="9">
    <location>
        <begin position="20"/>
        <end position="23"/>
    </location>
</feature>
<dbReference type="SUPFAM" id="SSF52833">
    <property type="entry name" value="Thioredoxin-like"/>
    <property type="match status" value="1"/>
</dbReference>
<dbReference type="InterPro" id="IPR036249">
    <property type="entry name" value="Thioredoxin-like_sf"/>
</dbReference>
<feature type="active site" description="Nucleophile" evidence="8">
    <location>
        <position position="23"/>
    </location>
</feature>
<name>A0AAT9LGG8_9FIRM</name>
<evidence type="ECO:0000259" key="10">
    <source>
        <dbReference type="PROSITE" id="PS51352"/>
    </source>
</evidence>
<dbReference type="GO" id="GO:0015035">
    <property type="term" value="F:protein-disulfide reductase activity"/>
    <property type="evidence" value="ECO:0007669"/>
    <property type="project" value="InterPro"/>
</dbReference>
<evidence type="ECO:0000256" key="4">
    <source>
        <dbReference type="ARBA" id="ARBA00022982"/>
    </source>
</evidence>
<dbReference type="InterPro" id="IPR013766">
    <property type="entry name" value="Thioredoxin_domain"/>
</dbReference>
<evidence type="ECO:0000256" key="8">
    <source>
        <dbReference type="PIRSR" id="PIRSR000077-1"/>
    </source>
</evidence>
<dbReference type="PANTHER" id="PTHR45663">
    <property type="entry name" value="GEO12009P1"/>
    <property type="match status" value="1"/>
</dbReference>
<evidence type="ECO:0000256" key="2">
    <source>
        <dbReference type="ARBA" id="ARBA00020570"/>
    </source>
</evidence>
<feature type="site" description="Deprotonates C-terminal active site Cys" evidence="8">
    <location>
        <position position="14"/>
    </location>
</feature>
<dbReference type="Pfam" id="PF00085">
    <property type="entry name" value="Thioredoxin"/>
    <property type="match status" value="1"/>
</dbReference>
<keyword evidence="3" id="KW-0813">Transport</keyword>
<keyword evidence="6 9" id="KW-0676">Redox-active center</keyword>
<dbReference type="PROSITE" id="PS00194">
    <property type="entry name" value="THIOREDOXIN_1"/>
    <property type="match status" value="1"/>
</dbReference>
<dbReference type="KEGG" id="fcz:IMF26_08445"/>
<reference evidence="11" key="2">
    <citation type="journal article" date="2023" name="Biology">
        <title>Prokaryotic Life Associated with Coal-Fire Gas Vents Revealed by Metagenomics.</title>
        <authorList>
            <person name="Kadnikov V.V."/>
            <person name="Mardanov A.V."/>
            <person name="Beletsky A.V."/>
            <person name="Karnachuk O.V."/>
            <person name="Ravin N.V."/>
        </authorList>
    </citation>
    <scope>NUCLEOTIDE SEQUENCE</scope>
    <source>
        <strain evidence="11">Bu02</strain>
    </source>
</reference>
<proteinExistence type="inferred from homology"/>
<dbReference type="GO" id="GO:0005737">
    <property type="term" value="C:cytoplasm"/>
    <property type="evidence" value="ECO:0007669"/>
    <property type="project" value="TreeGrafter"/>
</dbReference>
<feature type="site" description="Contributes to redox potential value" evidence="8">
    <location>
        <position position="21"/>
    </location>
</feature>
<dbReference type="Gene3D" id="3.40.30.10">
    <property type="entry name" value="Glutaredoxin"/>
    <property type="match status" value="1"/>
</dbReference>
<evidence type="ECO:0000256" key="6">
    <source>
        <dbReference type="ARBA" id="ARBA00023284"/>
    </source>
</evidence>